<dbReference type="Gene3D" id="2.40.30.10">
    <property type="entry name" value="Translation factors"/>
    <property type="match status" value="1"/>
</dbReference>
<keyword evidence="4" id="KW-0288">FMN</keyword>
<feature type="domain" description="Sulfite reductase [NADPH] flavoprotein alpha-component-like FAD-binding" evidence="7">
    <location>
        <begin position="15"/>
        <end position="185"/>
    </location>
</feature>
<evidence type="ECO:0000256" key="4">
    <source>
        <dbReference type="ARBA" id="ARBA00022643"/>
    </source>
</evidence>
<dbReference type="EMBL" id="UINC01127544">
    <property type="protein sequence ID" value="SVD06729.1"/>
    <property type="molecule type" value="Genomic_DNA"/>
</dbReference>
<dbReference type="AlphaFoldDB" id="A0A382SA26"/>
<evidence type="ECO:0000256" key="2">
    <source>
        <dbReference type="ARBA" id="ARBA00001974"/>
    </source>
</evidence>
<keyword evidence="5" id="KW-0274">FAD</keyword>
<feature type="non-terminal residue" evidence="8">
    <location>
        <position position="186"/>
    </location>
</feature>
<accession>A0A382SA26</accession>
<keyword evidence="3" id="KW-0285">Flavoprotein</keyword>
<dbReference type="InterPro" id="IPR003097">
    <property type="entry name" value="CysJ-like_FAD-binding"/>
</dbReference>
<keyword evidence="6" id="KW-0560">Oxidoreductase</keyword>
<reference evidence="8" key="1">
    <citation type="submission" date="2018-05" db="EMBL/GenBank/DDBJ databases">
        <authorList>
            <person name="Lanie J.A."/>
            <person name="Ng W.-L."/>
            <person name="Kazmierczak K.M."/>
            <person name="Andrzejewski T.M."/>
            <person name="Davidsen T.M."/>
            <person name="Wayne K.J."/>
            <person name="Tettelin H."/>
            <person name="Glass J.I."/>
            <person name="Rusch D."/>
            <person name="Podicherti R."/>
            <person name="Tsui H.-C.T."/>
            <person name="Winkler M.E."/>
        </authorList>
    </citation>
    <scope>NUCLEOTIDE SEQUENCE</scope>
</reference>
<comment type="cofactor">
    <cofactor evidence="2">
        <name>FAD</name>
        <dbReference type="ChEBI" id="CHEBI:57692"/>
    </cofactor>
</comment>
<evidence type="ECO:0000256" key="5">
    <source>
        <dbReference type="ARBA" id="ARBA00022827"/>
    </source>
</evidence>
<dbReference type="InterPro" id="IPR023173">
    <property type="entry name" value="NADPH_Cyt_P450_Rdtase_alpha"/>
</dbReference>
<sequence>MSDESTNSSAGVVYDKKNPFPSCLKRRVLLNKEGSNKETLHLELCLAGSGLEYRPGDSLAIIPANSPQAVGQVLEAGGFDAGEMVELKGGETKPLGEVFATDLNITGVTKNILKKYNAFAQSEKLESLLDPDNKAALDDYLRGHEVIDMIADFPVPGLAASGFCGTLRKLLPRLYSIASSPKAHPG</sequence>
<evidence type="ECO:0000313" key="8">
    <source>
        <dbReference type="EMBL" id="SVD06729.1"/>
    </source>
</evidence>
<dbReference type="PANTHER" id="PTHR19384">
    <property type="entry name" value="NITRIC OXIDE SYNTHASE-RELATED"/>
    <property type="match status" value="1"/>
</dbReference>
<evidence type="ECO:0000256" key="6">
    <source>
        <dbReference type="ARBA" id="ARBA00023002"/>
    </source>
</evidence>
<dbReference type="GO" id="GO:0016491">
    <property type="term" value="F:oxidoreductase activity"/>
    <property type="evidence" value="ECO:0007669"/>
    <property type="project" value="UniProtKB-KW"/>
</dbReference>
<comment type="cofactor">
    <cofactor evidence="1">
        <name>FMN</name>
        <dbReference type="ChEBI" id="CHEBI:58210"/>
    </cofactor>
</comment>
<protein>
    <recommendedName>
        <fullName evidence="7">Sulfite reductase [NADPH] flavoprotein alpha-component-like FAD-binding domain-containing protein</fullName>
    </recommendedName>
</protein>
<evidence type="ECO:0000259" key="7">
    <source>
        <dbReference type="Pfam" id="PF00667"/>
    </source>
</evidence>
<dbReference type="Gene3D" id="1.20.990.10">
    <property type="entry name" value="NADPH-cytochrome p450 Reductase, Chain A, domain 3"/>
    <property type="match status" value="1"/>
</dbReference>
<evidence type="ECO:0000256" key="1">
    <source>
        <dbReference type="ARBA" id="ARBA00001917"/>
    </source>
</evidence>
<organism evidence="8">
    <name type="scientific">marine metagenome</name>
    <dbReference type="NCBI Taxonomy" id="408172"/>
    <lineage>
        <taxon>unclassified sequences</taxon>
        <taxon>metagenomes</taxon>
        <taxon>ecological metagenomes</taxon>
    </lineage>
</organism>
<dbReference type="GO" id="GO:0010181">
    <property type="term" value="F:FMN binding"/>
    <property type="evidence" value="ECO:0007669"/>
    <property type="project" value="TreeGrafter"/>
</dbReference>
<dbReference type="GO" id="GO:0050660">
    <property type="term" value="F:flavin adenine dinucleotide binding"/>
    <property type="evidence" value="ECO:0007669"/>
    <property type="project" value="TreeGrafter"/>
</dbReference>
<gene>
    <name evidence="8" type="ORF">METZ01_LOCUS359583</name>
</gene>
<dbReference type="GO" id="GO:0005829">
    <property type="term" value="C:cytosol"/>
    <property type="evidence" value="ECO:0007669"/>
    <property type="project" value="TreeGrafter"/>
</dbReference>
<proteinExistence type="predicted"/>
<dbReference type="SUPFAM" id="SSF63380">
    <property type="entry name" value="Riboflavin synthase domain-like"/>
    <property type="match status" value="1"/>
</dbReference>
<evidence type="ECO:0000256" key="3">
    <source>
        <dbReference type="ARBA" id="ARBA00022630"/>
    </source>
</evidence>
<name>A0A382SA26_9ZZZZ</name>
<dbReference type="Pfam" id="PF00667">
    <property type="entry name" value="FAD_binding_1"/>
    <property type="match status" value="1"/>
</dbReference>
<dbReference type="PANTHER" id="PTHR19384:SF128">
    <property type="entry name" value="NADPH OXIDOREDUCTASE A"/>
    <property type="match status" value="1"/>
</dbReference>
<dbReference type="InterPro" id="IPR017938">
    <property type="entry name" value="Riboflavin_synthase-like_b-brl"/>
</dbReference>